<feature type="domain" description="AB hydrolase-1" evidence="1">
    <location>
        <begin position="46"/>
        <end position="242"/>
    </location>
</feature>
<accession>A0A4R4X877</accession>
<sequence length="263" mass="28037">MLRTVDGVRIDASHTPARLPAAGADPAPSGPLDVGPLDVGPLDVGIVVAHGFTGSWRERAARRIVHVLSRYGGVVAFDFRGHGRSGGLTTVGDAEILDVDAAVRHARMVGYSRVAVVGFSMGAAVAVRHAGLMRGVDAVVAVSGPARWYYRGTRPMRQVHWAIEGRAGRLAARLVKRTRIAPGAWDPIPMPPHEAAGLITPVPLLIVHGEADTFFPVEHAHQLHDGAREPKELWIEPGYGHAETAATPELIGKIGKWISSNFS</sequence>
<dbReference type="PANTHER" id="PTHR12277">
    <property type="entry name" value="ALPHA/BETA HYDROLASE DOMAIN-CONTAINING PROTEIN"/>
    <property type="match status" value="1"/>
</dbReference>
<name>A0A4R4X877_9ACTN</name>
<reference evidence="2 3" key="1">
    <citation type="submission" date="2019-03" db="EMBL/GenBank/DDBJ databases">
        <title>Draft genome sequences of novel Actinobacteria.</title>
        <authorList>
            <person name="Sahin N."/>
            <person name="Ay H."/>
            <person name="Saygin H."/>
        </authorList>
    </citation>
    <scope>NUCLEOTIDE SEQUENCE [LARGE SCALE GENOMIC DNA]</scope>
    <source>
        <strain evidence="2 3">KC712</strain>
    </source>
</reference>
<keyword evidence="3" id="KW-1185">Reference proteome</keyword>
<dbReference type="GO" id="GO:0016787">
    <property type="term" value="F:hydrolase activity"/>
    <property type="evidence" value="ECO:0007669"/>
    <property type="project" value="UniProtKB-KW"/>
</dbReference>
<dbReference type="InterPro" id="IPR000073">
    <property type="entry name" value="AB_hydrolase_1"/>
</dbReference>
<organism evidence="2 3">
    <name type="scientific">Nonomuraea diastatica</name>
    <dbReference type="NCBI Taxonomy" id="1848329"/>
    <lineage>
        <taxon>Bacteria</taxon>
        <taxon>Bacillati</taxon>
        <taxon>Actinomycetota</taxon>
        <taxon>Actinomycetes</taxon>
        <taxon>Streptosporangiales</taxon>
        <taxon>Streptosporangiaceae</taxon>
        <taxon>Nonomuraea</taxon>
    </lineage>
</organism>
<dbReference type="SUPFAM" id="SSF53474">
    <property type="entry name" value="alpha/beta-Hydrolases"/>
    <property type="match status" value="1"/>
</dbReference>
<dbReference type="Gene3D" id="3.40.50.1820">
    <property type="entry name" value="alpha/beta hydrolase"/>
    <property type="match status" value="1"/>
</dbReference>
<dbReference type="AlphaFoldDB" id="A0A4R4X877"/>
<dbReference type="Pfam" id="PF12697">
    <property type="entry name" value="Abhydrolase_6"/>
    <property type="match status" value="1"/>
</dbReference>
<evidence type="ECO:0000259" key="1">
    <source>
        <dbReference type="Pfam" id="PF12697"/>
    </source>
</evidence>
<comment type="caution">
    <text evidence="2">The sequence shown here is derived from an EMBL/GenBank/DDBJ whole genome shotgun (WGS) entry which is preliminary data.</text>
</comment>
<evidence type="ECO:0000313" key="2">
    <source>
        <dbReference type="EMBL" id="TDD26509.1"/>
    </source>
</evidence>
<evidence type="ECO:0000313" key="3">
    <source>
        <dbReference type="Proteomes" id="UP000294543"/>
    </source>
</evidence>
<protein>
    <submittedName>
        <fullName evidence="2">Alpha/beta fold hydrolase</fullName>
    </submittedName>
</protein>
<dbReference type="EMBL" id="SMKP01000001">
    <property type="protein sequence ID" value="TDD26509.1"/>
    <property type="molecule type" value="Genomic_DNA"/>
</dbReference>
<proteinExistence type="predicted"/>
<keyword evidence="2" id="KW-0378">Hydrolase</keyword>
<dbReference type="OrthoDB" id="3366103at2"/>
<gene>
    <name evidence="2" type="ORF">E1294_00480</name>
</gene>
<dbReference type="Proteomes" id="UP000294543">
    <property type="component" value="Unassembled WGS sequence"/>
</dbReference>
<dbReference type="InterPro" id="IPR029058">
    <property type="entry name" value="AB_hydrolase_fold"/>
</dbReference>